<accession>A0A382H2B5</accession>
<evidence type="ECO:0000313" key="1">
    <source>
        <dbReference type="EMBL" id="SVB81374.1"/>
    </source>
</evidence>
<dbReference type="Pfam" id="PF13671">
    <property type="entry name" value="AAA_33"/>
    <property type="match status" value="1"/>
</dbReference>
<dbReference type="EMBL" id="UINC01058750">
    <property type="protein sequence ID" value="SVB81374.1"/>
    <property type="molecule type" value="Genomic_DNA"/>
</dbReference>
<organism evidence="1">
    <name type="scientific">marine metagenome</name>
    <dbReference type="NCBI Taxonomy" id="408172"/>
    <lineage>
        <taxon>unclassified sequences</taxon>
        <taxon>metagenomes</taxon>
        <taxon>ecological metagenomes</taxon>
    </lineage>
</organism>
<protein>
    <recommendedName>
        <fullName evidence="2">Cytidyltransferase-like domain-containing protein</fullName>
    </recommendedName>
</protein>
<dbReference type="SUPFAM" id="SSF52374">
    <property type="entry name" value="Nucleotidylyl transferase"/>
    <property type="match status" value="1"/>
</dbReference>
<name>A0A382H2B5_9ZZZZ</name>
<dbReference type="AlphaFoldDB" id="A0A382H2B5"/>
<evidence type="ECO:0008006" key="2">
    <source>
        <dbReference type="Google" id="ProtNLM"/>
    </source>
</evidence>
<reference evidence="1" key="1">
    <citation type="submission" date="2018-05" db="EMBL/GenBank/DDBJ databases">
        <authorList>
            <person name="Lanie J.A."/>
            <person name="Ng W.-L."/>
            <person name="Kazmierczak K.M."/>
            <person name="Andrzejewski T.M."/>
            <person name="Davidsen T.M."/>
            <person name="Wayne K.J."/>
            <person name="Tettelin H."/>
            <person name="Glass J.I."/>
            <person name="Rusch D."/>
            <person name="Podicherti R."/>
            <person name="Tsui H.-C.T."/>
            <person name="Winkler M.E."/>
        </authorList>
    </citation>
    <scope>NUCLEOTIDE SEQUENCE</scope>
</reference>
<dbReference type="InterPro" id="IPR014729">
    <property type="entry name" value="Rossmann-like_a/b/a_fold"/>
</dbReference>
<sequence>MGLPGSGKTTLASKLVPLLNAKWLNNDEVRKAANDWDFSEEARTRQAKRMADFAEKYKQEGHYVVADFICPTPKARELFNADYVVWIDTIEKGKFEDTNKMFVKPEKFDFRVTTQNAEVWAYQIADQLIPYEWDNKKPTSQMLGRWQPFHDGHYALFEEIIKKTGQVCIQVRDVKGVDDNPFDFETVKKNIEQKLLPNFKNRFKIVLVPNITNISYGRGVGYKIEEVVLPEKIQNISATKIRKEMREKGKIK</sequence>
<dbReference type="Gene3D" id="3.40.50.300">
    <property type="entry name" value="P-loop containing nucleotide triphosphate hydrolases"/>
    <property type="match status" value="1"/>
</dbReference>
<gene>
    <name evidence="1" type="ORF">METZ01_LOCUS234228</name>
</gene>
<proteinExistence type="predicted"/>
<dbReference type="Gene3D" id="3.40.50.620">
    <property type="entry name" value="HUPs"/>
    <property type="match status" value="1"/>
</dbReference>
<dbReference type="InterPro" id="IPR027417">
    <property type="entry name" value="P-loop_NTPase"/>
</dbReference>
<dbReference type="SUPFAM" id="SSF52540">
    <property type="entry name" value="P-loop containing nucleoside triphosphate hydrolases"/>
    <property type="match status" value="1"/>
</dbReference>